<feature type="binding site" evidence="5">
    <location>
        <position position="94"/>
    </location>
    <ligand>
        <name>[4Fe-4S] cluster</name>
        <dbReference type="ChEBI" id="CHEBI:49883"/>
    </ligand>
</feature>
<keyword evidence="7" id="KW-0808">Transferase</keyword>
<feature type="binding site" evidence="5">
    <location>
        <position position="39"/>
    </location>
    <ligand>
        <name>isopentenyl diphosphate</name>
        <dbReference type="ChEBI" id="CHEBI:128769"/>
    </ligand>
</feature>
<dbReference type="NCBIfam" id="NF000907">
    <property type="entry name" value="PRK00087.1"/>
    <property type="match status" value="1"/>
</dbReference>
<comment type="pathway">
    <text evidence="5">Isoprenoid biosynthesis; dimethylallyl diphosphate biosynthesis; dimethylallyl diphosphate from (2E)-4-hydroxy-3-methylbutenyl diphosphate: step 1/1.</text>
</comment>
<gene>
    <name evidence="5" type="primary">ispH</name>
    <name evidence="7" type="ordered locus">Sgly_1692</name>
</gene>
<dbReference type="GO" id="GO:0016114">
    <property type="term" value="P:terpenoid biosynthetic process"/>
    <property type="evidence" value="ECO:0007669"/>
    <property type="project" value="UniProtKB-UniRule"/>
</dbReference>
<feature type="binding site" evidence="5">
    <location>
        <position position="39"/>
    </location>
    <ligand>
        <name>dimethylallyl diphosphate</name>
        <dbReference type="ChEBI" id="CHEBI:57623"/>
    </ligand>
</feature>
<dbReference type="PRINTS" id="PR00681">
    <property type="entry name" value="RIBOSOMALS1"/>
</dbReference>
<dbReference type="GO" id="GO:0051539">
    <property type="term" value="F:4 iron, 4 sulfur cluster binding"/>
    <property type="evidence" value="ECO:0007669"/>
    <property type="project" value="UniProtKB-UniRule"/>
</dbReference>
<evidence type="ECO:0000256" key="2">
    <source>
        <dbReference type="ARBA" id="ARBA00022723"/>
    </source>
</evidence>
<dbReference type="UniPathway" id="UPA00059">
    <property type="reaction ID" value="UER00105"/>
</dbReference>
<feature type="binding site" evidence="5">
    <location>
        <position position="215"/>
    </location>
    <ligand>
        <name>(2E)-4-hydroxy-3-methylbut-2-enyl diphosphate</name>
        <dbReference type="ChEBI" id="CHEBI:128753"/>
    </ligand>
</feature>
<feature type="binding site" evidence="5">
    <location>
        <position position="12"/>
    </location>
    <ligand>
        <name>[4Fe-4S] cluster</name>
        <dbReference type="ChEBI" id="CHEBI:49883"/>
    </ligand>
</feature>
<feature type="binding site" evidence="5">
    <location>
        <position position="187"/>
    </location>
    <ligand>
        <name>[4Fe-4S] cluster</name>
        <dbReference type="ChEBI" id="CHEBI:49883"/>
    </ligand>
</feature>
<evidence type="ECO:0000256" key="4">
    <source>
        <dbReference type="ARBA" id="ARBA00023014"/>
    </source>
</evidence>
<evidence type="ECO:0000256" key="1">
    <source>
        <dbReference type="ARBA" id="ARBA00022485"/>
    </source>
</evidence>
<feature type="domain" description="S1 motif" evidence="6">
    <location>
        <begin position="470"/>
        <end position="538"/>
    </location>
</feature>
<feature type="domain" description="S1 motif" evidence="6">
    <location>
        <begin position="384"/>
        <end position="449"/>
    </location>
</feature>
<feature type="binding site" evidence="5">
    <location>
        <position position="121"/>
    </location>
    <ligand>
        <name>(2E)-4-hydroxy-3-methylbut-2-enyl diphosphate</name>
        <dbReference type="ChEBI" id="CHEBI:128753"/>
    </ligand>
</feature>
<dbReference type="KEGG" id="sgy:Sgly_1692"/>
<organism evidence="7 8">
    <name type="scientific">Syntrophobotulus glycolicus (strain DSM 8271 / FlGlyR)</name>
    <dbReference type="NCBI Taxonomy" id="645991"/>
    <lineage>
        <taxon>Bacteria</taxon>
        <taxon>Bacillati</taxon>
        <taxon>Bacillota</taxon>
        <taxon>Clostridia</taxon>
        <taxon>Eubacteriales</taxon>
        <taxon>Desulfitobacteriaceae</taxon>
        <taxon>Syntrophobotulus</taxon>
    </lineage>
</organism>
<dbReference type="Proteomes" id="UP000007488">
    <property type="component" value="Chromosome"/>
</dbReference>
<dbReference type="EC" id="1.17.7.4" evidence="5"/>
<accession>F0SYV2</accession>
<dbReference type="OrthoDB" id="9804077at2"/>
<dbReference type="CDD" id="cd13944">
    <property type="entry name" value="lytB_ispH"/>
    <property type="match status" value="1"/>
</dbReference>
<dbReference type="PROSITE" id="PS50126">
    <property type="entry name" value="S1"/>
    <property type="match status" value="4"/>
</dbReference>
<dbReference type="CDD" id="cd05688">
    <property type="entry name" value="S1_RPS1_repeat_ec3"/>
    <property type="match status" value="1"/>
</dbReference>
<dbReference type="CDD" id="cd00164">
    <property type="entry name" value="S1_like"/>
    <property type="match status" value="1"/>
</dbReference>
<dbReference type="PANTHER" id="PTHR30426:SF0">
    <property type="entry name" value="4-HYDROXY-3-METHYLBUT-2-ENYL DIPHOSPHATE REDUCTASE"/>
    <property type="match status" value="1"/>
</dbReference>
<feature type="binding site" evidence="5">
    <location>
        <position position="216"/>
    </location>
    <ligand>
        <name>dimethylallyl diphosphate</name>
        <dbReference type="ChEBI" id="CHEBI:57623"/>
    </ligand>
</feature>
<reference evidence="8" key="2">
    <citation type="submission" date="2011-02" db="EMBL/GenBank/DDBJ databases">
        <title>The complete genome of Syntrophobotulus glycolicus DSM 8271.</title>
        <authorList>
            <person name="Lucas S."/>
            <person name="Copeland A."/>
            <person name="Lapidus A."/>
            <person name="Bruce D."/>
            <person name="Goodwin L."/>
            <person name="Pitluck S."/>
            <person name="Kyrpides N."/>
            <person name="Mavromatis K."/>
            <person name="Pagani I."/>
            <person name="Ivanova N."/>
            <person name="Mikhailova N."/>
            <person name="Chertkov O."/>
            <person name="Held B."/>
            <person name="Detter J.C."/>
            <person name="Tapia R."/>
            <person name="Han C."/>
            <person name="Land M."/>
            <person name="Hauser L."/>
            <person name="Markowitz V."/>
            <person name="Cheng J.-F."/>
            <person name="Hugenholtz P."/>
            <person name="Woyke T."/>
            <person name="Wu D."/>
            <person name="Spring S."/>
            <person name="Schroeder M."/>
            <person name="Brambilla E."/>
            <person name="Klenk H.-P."/>
            <person name="Eisen J.A."/>
        </authorList>
    </citation>
    <scope>NUCLEOTIDE SEQUENCE [LARGE SCALE GENOMIC DNA]</scope>
    <source>
        <strain evidence="8">DSM 8271 / FlGlyR</strain>
    </source>
</reference>
<feature type="binding site" evidence="5">
    <location>
        <position position="72"/>
    </location>
    <ligand>
        <name>dimethylallyl diphosphate</name>
        <dbReference type="ChEBI" id="CHEBI:57623"/>
    </ligand>
</feature>
<evidence type="ECO:0000256" key="3">
    <source>
        <dbReference type="ARBA" id="ARBA00023004"/>
    </source>
</evidence>
<feature type="active site" description="Proton donor" evidence="5">
    <location>
        <position position="123"/>
    </location>
</feature>
<dbReference type="Pfam" id="PF02401">
    <property type="entry name" value="LYTB"/>
    <property type="match status" value="1"/>
</dbReference>
<dbReference type="GO" id="GO:0005737">
    <property type="term" value="C:cytoplasm"/>
    <property type="evidence" value="ECO:0007669"/>
    <property type="project" value="UniProtKB-ARBA"/>
</dbReference>
<dbReference type="CDD" id="cd04465">
    <property type="entry name" value="S1_RPS1_repeat_ec2_hs2"/>
    <property type="match status" value="1"/>
</dbReference>
<feature type="binding site" evidence="5">
    <location>
        <position position="217"/>
    </location>
    <ligand>
        <name>(2E)-4-hydroxy-3-methylbut-2-enyl diphosphate</name>
        <dbReference type="ChEBI" id="CHEBI:128753"/>
    </ligand>
</feature>
<dbReference type="EMBL" id="CP002547">
    <property type="protein sequence ID" value="ADY55989.1"/>
    <property type="molecule type" value="Genomic_DNA"/>
</dbReference>
<dbReference type="AlphaFoldDB" id="F0SYV2"/>
<feature type="binding site" evidence="5">
    <location>
        <position position="216"/>
    </location>
    <ligand>
        <name>(2E)-4-hydroxy-3-methylbut-2-enyl diphosphate</name>
        <dbReference type="ChEBI" id="CHEBI:128753"/>
    </ligand>
</feature>
<feature type="binding site" evidence="5">
    <location>
        <position position="217"/>
    </location>
    <ligand>
        <name>isopentenyl diphosphate</name>
        <dbReference type="ChEBI" id="CHEBI:128769"/>
    </ligand>
</feature>
<proteinExistence type="inferred from homology"/>
<feature type="binding site" evidence="5">
    <location>
        <position position="217"/>
    </location>
    <ligand>
        <name>dimethylallyl diphosphate</name>
        <dbReference type="ChEBI" id="CHEBI:57623"/>
    </ligand>
</feature>
<comment type="similarity">
    <text evidence="5">Belongs to the IspH family.</text>
</comment>
<dbReference type="eggNOG" id="COG0539">
    <property type="taxonomic scope" value="Bacteria"/>
</dbReference>
<dbReference type="HOGENOM" id="CLU_015805_3_1_9"/>
<comment type="pathway">
    <text evidence="5">Isoprenoid biosynthesis; isopentenyl diphosphate biosynthesis via DXP pathway; isopentenyl diphosphate from 1-deoxy-D-xylulose 5-phosphate: step 6/6.</text>
</comment>
<feature type="binding site" evidence="5">
    <location>
        <position position="258"/>
    </location>
    <ligand>
        <name>isopentenyl diphosphate</name>
        <dbReference type="ChEBI" id="CHEBI:128769"/>
    </ligand>
</feature>
<feature type="binding site" evidence="5">
    <location>
        <position position="216"/>
    </location>
    <ligand>
        <name>isopentenyl diphosphate</name>
        <dbReference type="ChEBI" id="CHEBI:128769"/>
    </ligand>
</feature>
<feature type="binding site" evidence="5">
    <location>
        <position position="215"/>
    </location>
    <ligand>
        <name>dimethylallyl diphosphate</name>
        <dbReference type="ChEBI" id="CHEBI:57623"/>
    </ligand>
</feature>
<dbReference type="Gene3D" id="3.40.50.11270">
    <property type="match status" value="1"/>
</dbReference>
<dbReference type="UniPathway" id="UPA00056">
    <property type="reaction ID" value="UER00097"/>
</dbReference>
<feature type="binding site" evidence="5">
    <location>
        <position position="258"/>
    </location>
    <ligand>
        <name>dimethylallyl diphosphate</name>
        <dbReference type="ChEBI" id="CHEBI:57623"/>
    </ligand>
</feature>
<dbReference type="GO" id="GO:0003729">
    <property type="term" value="F:mRNA binding"/>
    <property type="evidence" value="ECO:0007669"/>
    <property type="project" value="UniProtKB-ARBA"/>
</dbReference>
<dbReference type="Gene3D" id="3.40.1010.20">
    <property type="entry name" value="4-hydroxy-3-methylbut-2-enyl diphosphate reductase, catalytic domain"/>
    <property type="match status" value="2"/>
</dbReference>
<dbReference type="Pfam" id="PF00575">
    <property type="entry name" value="S1"/>
    <property type="match status" value="4"/>
</dbReference>
<dbReference type="InterPro" id="IPR035104">
    <property type="entry name" value="Ribosomal_protein_S1-like"/>
</dbReference>
<keyword evidence="5" id="KW-0414">Isoprene biosynthesis</keyword>
<keyword evidence="7" id="KW-0548">Nucleotidyltransferase</keyword>
<dbReference type="GO" id="GO:0019288">
    <property type="term" value="P:isopentenyl diphosphate biosynthetic process, methylerythritol 4-phosphate pathway"/>
    <property type="evidence" value="ECO:0007669"/>
    <property type="project" value="UniProtKB-UniRule"/>
</dbReference>
<comment type="cofactor">
    <cofactor evidence="5">
        <name>[4Fe-4S] cluster</name>
        <dbReference type="ChEBI" id="CHEBI:49883"/>
    </cofactor>
    <text evidence="5">Binds 1 [4Fe-4S] cluster per subunit.</text>
</comment>
<sequence>MEIIRADKAGFCFGVKRAIEMAAKASKNGDAASLGPLIHNQQVVDYLTGQGIQVIDSIEELQPGAQLIIRSHGIAPAGYESAAHKNIPLIDATCPFVQKAQRLAAEASKSNMLIVVGDRNHPEVQGILGWAGSHSRVVETLEEAQRLSFFSKLAVLAQTTLPRSTFLEIVEELKSHTEQLIIYDTICNATSERQDSAAEVSERADLMIVVGGRHSSNTRKLESICGKKCPTHLIETADELQQIWFADVRKAGLTAGASTPDWIIEEVYKRMSEILENKDNEETMENFEGSLPELYRGALVKGTVVKMTHDEVYVDISWKSEGVIPQGELSAVRGTRPEEVVKLGDEIEVVVLRLENEDGHPVLSKRRANEIKAREVLAKAAETKEEIQAVAVEVVKGGLLVDLGMRGFVPASQIQPDFVADLNQFVGQTLRLRIIEFDEGKKKLVLSQKAILAEEREQEKEKLFATIKEGDVVQGVVRRLTDFGAFIDLGGVDGLLHVSDMAFSRVSNPSDIVNIGDEVEVQIISVDQSKGRISLGLKQLKTNPWDQAGTKYPVGSTVQAKVVRIAVFGAFVQLEDGIDALIHISQLADRRVGKVDEVVKIGDVIEAKIIECKPEEKRISLSIRELIADKQNADAQEDLENQPEIKEVTIGEAVLSADENEQ</sequence>
<feature type="binding site" evidence="5">
    <location>
        <position position="215"/>
    </location>
    <ligand>
        <name>isopentenyl diphosphate</name>
        <dbReference type="ChEBI" id="CHEBI:128769"/>
    </ligand>
</feature>
<dbReference type="GO" id="GO:0016779">
    <property type="term" value="F:nucleotidyltransferase activity"/>
    <property type="evidence" value="ECO:0007669"/>
    <property type="project" value="UniProtKB-KW"/>
</dbReference>
<feature type="binding site" evidence="5">
    <location>
        <position position="159"/>
    </location>
    <ligand>
        <name>(2E)-4-hydroxy-3-methylbut-2-enyl diphosphate</name>
        <dbReference type="ChEBI" id="CHEBI:128753"/>
    </ligand>
</feature>
<dbReference type="SMART" id="SM00316">
    <property type="entry name" value="S1"/>
    <property type="match status" value="4"/>
</dbReference>
<evidence type="ECO:0000259" key="6">
    <source>
        <dbReference type="PROSITE" id="PS50126"/>
    </source>
</evidence>
<feature type="binding site" evidence="5">
    <location>
        <position position="72"/>
    </location>
    <ligand>
        <name>(2E)-4-hydroxy-3-methylbut-2-enyl diphosphate</name>
        <dbReference type="ChEBI" id="CHEBI:128753"/>
    </ligand>
</feature>
<dbReference type="RefSeq" id="WP_013624857.1">
    <property type="nucleotide sequence ID" value="NC_015172.1"/>
</dbReference>
<dbReference type="eggNOG" id="COG0761">
    <property type="taxonomic scope" value="Bacteria"/>
</dbReference>
<feature type="binding site" evidence="5">
    <location>
        <position position="121"/>
    </location>
    <ligand>
        <name>dimethylallyl diphosphate</name>
        <dbReference type="ChEBI" id="CHEBI:57623"/>
    </ligand>
</feature>
<keyword evidence="4 5" id="KW-0411">Iron-sulfur</keyword>
<dbReference type="InterPro" id="IPR003451">
    <property type="entry name" value="LytB/IspH"/>
</dbReference>
<evidence type="ECO:0000313" key="7">
    <source>
        <dbReference type="EMBL" id="ADY55989.1"/>
    </source>
</evidence>
<dbReference type="Gene3D" id="2.40.50.140">
    <property type="entry name" value="Nucleic acid-binding proteins"/>
    <property type="match status" value="4"/>
</dbReference>
<feature type="binding site" evidence="5">
    <location>
        <position position="39"/>
    </location>
    <ligand>
        <name>(2E)-4-hydroxy-3-methylbut-2-enyl diphosphate</name>
        <dbReference type="ChEBI" id="CHEBI:128753"/>
    </ligand>
</feature>
<dbReference type="InterPro" id="IPR012340">
    <property type="entry name" value="NA-bd_OB-fold"/>
</dbReference>
<keyword evidence="3 5" id="KW-0408">Iron</keyword>
<protein>
    <recommendedName>
        <fullName evidence="5">4-hydroxy-3-methylbut-2-enyl diphosphate reductase</fullName>
        <shortName evidence="5">HMBPP reductase</shortName>
        <ecNumber evidence="5">1.17.7.4</ecNumber>
    </recommendedName>
</protein>
<feature type="binding site" evidence="5">
    <location>
        <position position="258"/>
    </location>
    <ligand>
        <name>(2E)-4-hydroxy-3-methylbut-2-enyl diphosphate</name>
        <dbReference type="ChEBI" id="CHEBI:128753"/>
    </ligand>
</feature>
<dbReference type="GO" id="GO:0051745">
    <property type="term" value="F:4-hydroxy-3-methylbut-2-enyl diphosphate reductase activity"/>
    <property type="evidence" value="ECO:0007669"/>
    <property type="project" value="UniProtKB-UniRule"/>
</dbReference>
<feature type="domain" description="S1 motif" evidence="6">
    <location>
        <begin position="297"/>
        <end position="366"/>
    </location>
</feature>
<dbReference type="STRING" id="645991.Sgly_1692"/>
<feature type="binding site" evidence="5">
    <location>
        <position position="121"/>
    </location>
    <ligand>
        <name>isopentenyl diphosphate</name>
        <dbReference type="ChEBI" id="CHEBI:128769"/>
    </ligand>
</feature>
<comment type="catalytic activity">
    <reaction evidence="5">
        <text>isopentenyl diphosphate + 2 oxidized [2Fe-2S]-[ferredoxin] + H2O = (2E)-4-hydroxy-3-methylbut-2-enyl diphosphate + 2 reduced [2Fe-2S]-[ferredoxin] + 2 H(+)</text>
        <dbReference type="Rhea" id="RHEA:24488"/>
        <dbReference type="Rhea" id="RHEA-COMP:10000"/>
        <dbReference type="Rhea" id="RHEA-COMP:10001"/>
        <dbReference type="ChEBI" id="CHEBI:15377"/>
        <dbReference type="ChEBI" id="CHEBI:15378"/>
        <dbReference type="ChEBI" id="CHEBI:33737"/>
        <dbReference type="ChEBI" id="CHEBI:33738"/>
        <dbReference type="ChEBI" id="CHEBI:128753"/>
        <dbReference type="ChEBI" id="CHEBI:128769"/>
        <dbReference type="EC" id="1.17.7.4"/>
    </reaction>
</comment>
<dbReference type="InterPro" id="IPR003029">
    <property type="entry name" value="S1_domain"/>
</dbReference>
<dbReference type="NCBIfam" id="NF005208">
    <property type="entry name" value="PRK06676.1"/>
    <property type="match status" value="1"/>
</dbReference>
<comment type="catalytic activity">
    <reaction evidence="5">
        <text>dimethylallyl diphosphate + 2 oxidized [2Fe-2S]-[ferredoxin] + H2O = (2E)-4-hydroxy-3-methylbut-2-enyl diphosphate + 2 reduced [2Fe-2S]-[ferredoxin] + 2 H(+)</text>
        <dbReference type="Rhea" id="RHEA:24825"/>
        <dbReference type="Rhea" id="RHEA-COMP:10000"/>
        <dbReference type="Rhea" id="RHEA-COMP:10001"/>
        <dbReference type="ChEBI" id="CHEBI:15377"/>
        <dbReference type="ChEBI" id="CHEBI:15378"/>
        <dbReference type="ChEBI" id="CHEBI:33737"/>
        <dbReference type="ChEBI" id="CHEBI:33738"/>
        <dbReference type="ChEBI" id="CHEBI:57623"/>
        <dbReference type="ChEBI" id="CHEBI:128753"/>
        <dbReference type="EC" id="1.17.7.4"/>
    </reaction>
</comment>
<keyword evidence="8" id="KW-1185">Reference proteome</keyword>
<dbReference type="CDD" id="cd05687">
    <property type="entry name" value="S1_RPS1_repeat_ec1_hs1"/>
    <property type="match status" value="1"/>
</dbReference>
<reference evidence="7 8" key="1">
    <citation type="journal article" date="2011" name="Stand. Genomic Sci.">
        <title>Complete genome sequence of Syntrophobotulus glycolicus type strain (FlGlyR).</title>
        <authorList>
            <person name="Han C."/>
            <person name="Mwirichia R."/>
            <person name="Chertkov O."/>
            <person name="Held B."/>
            <person name="Lapidus A."/>
            <person name="Nolan M."/>
            <person name="Lucas S."/>
            <person name="Hammon N."/>
            <person name="Deshpande S."/>
            <person name="Cheng J.F."/>
            <person name="Tapia R."/>
            <person name="Goodwin L."/>
            <person name="Pitluck S."/>
            <person name="Huntemann M."/>
            <person name="Liolios K."/>
            <person name="Ivanova N."/>
            <person name="Pagani I."/>
            <person name="Mavromatis K."/>
            <person name="Ovchinikova G."/>
            <person name="Pati A."/>
            <person name="Chen A."/>
            <person name="Palaniappan K."/>
            <person name="Land M."/>
            <person name="Hauser L."/>
            <person name="Brambilla E.M."/>
            <person name="Rohde M."/>
            <person name="Spring S."/>
            <person name="Sikorski J."/>
            <person name="Goker M."/>
            <person name="Woyke T."/>
            <person name="Bristow J."/>
            <person name="Eisen J.A."/>
            <person name="Markowitz V."/>
            <person name="Hugenholtz P."/>
            <person name="Kyrpides N.C."/>
            <person name="Klenk H.P."/>
            <person name="Detter J.C."/>
        </authorList>
    </citation>
    <scope>NUCLEOTIDE SEQUENCE [LARGE SCALE GENOMIC DNA]</scope>
    <source>
        <strain evidence="8">DSM 8271 / FlGlyR</strain>
    </source>
</reference>
<dbReference type="FunFam" id="2.40.50.140:FF:000051">
    <property type="entry name" value="RNA-binding transcriptional accessory protein"/>
    <property type="match status" value="1"/>
</dbReference>
<keyword evidence="2 5" id="KW-0479">Metal-binding</keyword>
<dbReference type="PANTHER" id="PTHR30426">
    <property type="entry name" value="4-HYDROXY-3-METHYLBUT-2-ENYL DIPHOSPHATE REDUCTASE"/>
    <property type="match status" value="1"/>
</dbReference>
<keyword evidence="1 5" id="KW-0004">4Fe-4S</keyword>
<name>F0SYV2_SYNGF</name>
<dbReference type="NCBIfam" id="NF002187">
    <property type="entry name" value="PRK01045.1-1"/>
    <property type="match status" value="1"/>
</dbReference>
<dbReference type="GO" id="GO:0046872">
    <property type="term" value="F:metal ion binding"/>
    <property type="evidence" value="ECO:0007669"/>
    <property type="project" value="UniProtKB-KW"/>
</dbReference>
<keyword evidence="5 7" id="KW-0560">Oxidoreductase</keyword>
<evidence type="ECO:0000313" key="8">
    <source>
        <dbReference type="Proteomes" id="UP000007488"/>
    </source>
</evidence>
<dbReference type="GO" id="GO:0050992">
    <property type="term" value="P:dimethylallyl diphosphate biosynthetic process"/>
    <property type="evidence" value="ECO:0007669"/>
    <property type="project" value="UniProtKB-UniRule"/>
</dbReference>
<dbReference type="HAMAP" id="MF_00191">
    <property type="entry name" value="IspH"/>
    <property type="match status" value="1"/>
</dbReference>
<comment type="function">
    <text evidence="5">Catalyzes the conversion of 1-hydroxy-2-methyl-2-(E)-butenyl 4-diphosphate (HMBPP) into a mixture of isopentenyl diphosphate (IPP) and dimethylallyl diphosphate (DMAPP). Acts in the terminal step of the DOXP/MEP pathway for isoprenoid precursor biosynthesis.</text>
</comment>
<evidence type="ECO:0000256" key="5">
    <source>
        <dbReference type="HAMAP-Rule" id="MF_00191"/>
    </source>
</evidence>
<dbReference type="SUPFAM" id="SSF50249">
    <property type="entry name" value="Nucleic acid-binding proteins"/>
    <property type="match status" value="4"/>
</dbReference>
<feature type="domain" description="S1 motif" evidence="6">
    <location>
        <begin position="555"/>
        <end position="624"/>
    </location>
</feature>
<feature type="binding site" evidence="5">
    <location>
        <position position="72"/>
    </location>
    <ligand>
        <name>isopentenyl diphosphate</name>
        <dbReference type="ChEBI" id="CHEBI:128769"/>
    </ligand>
</feature>
<dbReference type="NCBIfam" id="TIGR00216">
    <property type="entry name" value="ispH_lytB"/>
    <property type="match status" value="1"/>
</dbReference>